<gene>
    <name evidence="1" type="ORF">HPB47_024310</name>
</gene>
<proteinExistence type="predicted"/>
<name>A0AC60Q4L3_IXOPE</name>
<reference evidence="1 2" key="1">
    <citation type="journal article" date="2020" name="Cell">
        <title>Large-Scale Comparative Analyses of Tick Genomes Elucidate Their Genetic Diversity and Vector Capacities.</title>
        <authorList>
            <consortium name="Tick Genome and Microbiome Consortium (TIGMIC)"/>
            <person name="Jia N."/>
            <person name="Wang J."/>
            <person name="Shi W."/>
            <person name="Du L."/>
            <person name="Sun Y."/>
            <person name="Zhan W."/>
            <person name="Jiang J.F."/>
            <person name="Wang Q."/>
            <person name="Zhang B."/>
            <person name="Ji P."/>
            <person name="Bell-Sakyi L."/>
            <person name="Cui X.M."/>
            <person name="Yuan T.T."/>
            <person name="Jiang B.G."/>
            <person name="Yang W.F."/>
            <person name="Lam T.T."/>
            <person name="Chang Q.C."/>
            <person name="Ding S.J."/>
            <person name="Wang X.J."/>
            <person name="Zhu J.G."/>
            <person name="Ruan X.D."/>
            <person name="Zhao L."/>
            <person name="Wei J.T."/>
            <person name="Ye R.Z."/>
            <person name="Que T.C."/>
            <person name="Du C.H."/>
            <person name="Zhou Y.H."/>
            <person name="Cheng J.X."/>
            <person name="Dai P.F."/>
            <person name="Guo W.B."/>
            <person name="Han X.H."/>
            <person name="Huang E.J."/>
            <person name="Li L.F."/>
            <person name="Wei W."/>
            <person name="Gao Y.C."/>
            <person name="Liu J.Z."/>
            <person name="Shao H.Z."/>
            <person name="Wang X."/>
            <person name="Wang C.C."/>
            <person name="Yang T.C."/>
            <person name="Huo Q.B."/>
            <person name="Li W."/>
            <person name="Chen H.Y."/>
            <person name="Chen S.E."/>
            <person name="Zhou L.G."/>
            <person name="Ni X.B."/>
            <person name="Tian J.H."/>
            <person name="Sheng Y."/>
            <person name="Liu T."/>
            <person name="Pan Y.S."/>
            <person name="Xia L.Y."/>
            <person name="Li J."/>
            <person name="Zhao F."/>
            <person name="Cao W.C."/>
        </authorList>
    </citation>
    <scope>NUCLEOTIDE SEQUENCE [LARGE SCALE GENOMIC DNA]</scope>
    <source>
        <strain evidence="1">Iper-2018</strain>
    </source>
</reference>
<accession>A0AC60Q4L3</accession>
<protein>
    <submittedName>
        <fullName evidence="1">Uncharacterized protein</fullName>
    </submittedName>
</protein>
<evidence type="ECO:0000313" key="1">
    <source>
        <dbReference type="EMBL" id="KAG0428719.1"/>
    </source>
</evidence>
<sequence length="520" mass="56242">MRTTEAMFWSSYSAVASPSIQEEIFVQKSAPSTVWFTKTASVDEGATKITRRQWLIAGLIYAGNFCAAMSFSLQAPFFPKKAEEKGATPTEYGLIFSAFYFTIFLIAPVYGKLIALVTPKTMLNGGFILSSVCVICFGFIDLVPAGKMFVALAFVIRITEGFGAAAYITASSTIIMSEFPKNIGLVLSSLKTSFSVGMIVGPTVGGFLYDLGGYATPFVVCGGLGLSSTLVTLFIIPKTVDKMSSGPTNLRHFWSGPMVYLYGLAIFGSYACAGFNTATMEPHLRQFHLSTTILGLVFMIPGLFNCAVVPVWGKLCDWKVNTKLLTSIGALFVLLYLLLVGPAPFMPFDTKLWLVILSMAFFGVGIGGASICAFMATLQYTLSRGFQPSIATNGLISSMFTLSQSIGSFTGPALGGMLLQHVGYKWGTMVLFSFEAVVALLLIGFYIRDILCPEHGQMAPRILEPDSDVGSATSSKESMRCDSRTISYEVEQKQQYGSCCSDGPTPYRDRVASIDTRPVQ</sequence>
<dbReference type="Proteomes" id="UP000805193">
    <property type="component" value="Unassembled WGS sequence"/>
</dbReference>
<keyword evidence="2" id="KW-1185">Reference proteome</keyword>
<dbReference type="EMBL" id="JABSTQ010009491">
    <property type="protein sequence ID" value="KAG0428719.1"/>
    <property type="molecule type" value="Genomic_DNA"/>
</dbReference>
<organism evidence="1 2">
    <name type="scientific">Ixodes persulcatus</name>
    <name type="common">Taiga tick</name>
    <dbReference type="NCBI Taxonomy" id="34615"/>
    <lineage>
        <taxon>Eukaryota</taxon>
        <taxon>Metazoa</taxon>
        <taxon>Ecdysozoa</taxon>
        <taxon>Arthropoda</taxon>
        <taxon>Chelicerata</taxon>
        <taxon>Arachnida</taxon>
        <taxon>Acari</taxon>
        <taxon>Parasitiformes</taxon>
        <taxon>Ixodida</taxon>
        <taxon>Ixodoidea</taxon>
        <taxon>Ixodidae</taxon>
        <taxon>Ixodinae</taxon>
        <taxon>Ixodes</taxon>
    </lineage>
</organism>
<comment type="caution">
    <text evidence="1">The sequence shown here is derived from an EMBL/GenBank/DDBJ whole genome shotgun (WGS) entry which is preliminary data.</text>
</comment>
<evidence type="ECO:0000313" key="2">
    <source>
        <dbReference type="Proteomes" id="UP000805193"/>
    </source>
</evidence>